<evidence type="ECO:0000256" key="7">
    <source>
        <dbReference type="ARBA" id="ARBA00022723"/>
    </source>
</evidence>
<keyword evidence="10 13" id="KW-0472">Membrane</keyword>
<dbReference type="InterPro" id="IPR018495">
    <property type="entry name" value="Succ_DH_cyt_bsu_CS"/>
</dbReference>
<dbReference type="InterPro" id="IPR000701">
    <property type="entry name" value="SuccDH_FuR_B_TM-su"/>
</dbReference>
<evidence type="ECO:0000256" key="5">
    <source>
        <dbReference type="ARBA" id="ARBA00022617"/>
    </source>
</evidence>
<dbReference type="AlphaFoldDB" id="A0AAE3NUE9"/>
<feature type="transmembrane region" description="Helical" evidence="13">
    <location>
        <begin position="30"/>
        <end position="50"/>
    </location>
</feature>
<dbReference type="InterPro" id="IPR014314">
    <property type="entry name" value="Succ_DH_cytb556"/>
</dbReference>
<dbReference type="PANTHER" id="PTHR10978:SF5">
    <property type="entry name" value="SUCCINATE DEHYDROGENASE CYTOCHROME B560 SUBUNIT, MITOCHONDRIAL"/>
    <property type="match status" value="1"/>
</dbReference>
<evidence type="ECO:0000256" key="9">
    <source>
        <dbReference type="ARBA" id="ARBA00023004"/>
    </source>
</evidence>
<evidence type="ECO:0000256" key="4">
    <source>
        <dbReference type="ARBA" id="ARBA00020076"/>
    </source>
</evidence>
<dbReference type="EMBL" id="JARGYC010000046">
    <property type="protein sequence ID" value="MDF0602277.1"/>
    <property type="molecule type" value="Genomic_DNA"/>
</dbReference>
<dbReference type="CDD" id="cd03499">
    <property type="entry name" value="SQR_TypeC_SdhC"/>
    <property type="match status" value="1"/>
</dbReference>
<keyword evidence="7 12" id="KW-0479">Metal-binding</keyword>
<reference evidence="14" key="1">
    <citation type="submission" date="2023-03" db="EMBL/GenBank/DDBJ databases">
        <title>Multiphase analysis and comparison of six strains from genera Psychromarinibacter, Lutimaribacter, and Maritimibacter, including a novel species: Psychromarinibacter sediminicola sp. nov.</title>
        <authorList>
            <person name="Wang Y.-H."/>
            <person name="Ye M.-Q."/>
            <person name="Du Z.-J."/>
        </authorList>
    </citation>
    <scope>NUCLEOTIDE SEQUENCE</scope>
    <source>
        <strain evidence="14">C21-152</strain>
    </source>
</reference>
<dbReference type="RefSeq" id="WP_275568408.1">
    <property type="nucleotide sequence ID" value="NZ_JARGYC010000046.1"/>
</dbReference>
<comment type="cofactor">
    <cofactor evidence="12">
        <name>heme</name>
        <dbReference type="ChEBI" id="CHEBI:30413"/>
    </cofactor>
    <text evidence="12">The heme is bound between the two transmembrane subunits.</text>
</comment>
<dbReference type="NCBIfam" id="TIGR02970">
    <property type="entry name" value="succ_dehyd_cytB"/>
    <property type="match status" value="1"/>
</dbReference>
<dbReference type="GO" id="GO:0046872">
    <property type="term" value="F:metal ion binding"/>
    <property type="evidence" value="ECO:0007669"/>
    <property type="project" value="UniProtKB-KW"/>
</dbReference>
<evidence type="ECO:0000313" key="15">
    <source>
        <dbReference type="Proteomes" id="UP001220964"/>
    </source>
</evidence>
<keyword evidence="5 12" id="KW-0349">Heme</keyword>
<dbReference type="InterPro" id="IPR034804">
    <property type="entry name" value="SQR/QFR_C/D"/>
</dbReference>
<keyword evidence="15" id="KW-1185">Reference proteome</keyword>
<dbReference type="PANTHER" id="PTHR10978">
    <property type="entry name" value="SUCCINATE DEHYDROGENASE CYTOCHROME B560 SUBUNIT"/>
    <property type="match status" value="1"/>
</dbReference>
<evidence type="ECO:0000256" key="6">
    <source>
        <dbReference type="ARBA" id="ARBA00022692"/>
    </source>
</evidence>
<comment type="subunit">
    <text evidence="11">Part of an enzyme complex containing four subunits: a flavoprotein, an iron-sulfur protein, plus two membrane-anchoring proteins, SdhC and SdhD. The complex can form homotrimers.</text>
</comment>
<evidence type="ECO:0000256" key="11">
    <source>
        <dbReference type="ARBA" id="ARBA00025912"/>
    </source>
</evidence>
<evidence type="ECO:0000256" key="1">
    <source>
        <dbReference type="ARBA" id="ARBA00004050"/>
    </source>
</evidence>
<keyword evidence="6 13" id="KW-0812">Transmembrane</keyword>
<evidence type="ECO:0000256" key="13">
    <source>
        <dbReference type="SAM" id="Phobius"/>
    </source>
</evidence>
<organism evidence="14 15">
    <name type="scientific">Psychromarinibacter sediminicola</name>
    <dbReference type="NCBI Taxonomy" id="3033385"/>
    <lineage>
        <taxon>Bacteria</taxon>
        <taxon>Pseudomonadati</taxon>
        <taxon>Pseudomonadota</taxon>
        <taxon>Alphaproteobacteria</taxon>
        <taxon>Rhodobacterales</taxon>
        <taxon>Paracoccaceae</taxon>
        <taxon>Psychromarinibacter</taxon>
    </lineage>
</organism>
<evidence type="ECO:0000256" key="3">
    <source>
        <dbReference type="ARBA" id="ARBA00007244"/>
    </source>
</evidence>
<dbReference type="Gene3D" id="1.20.1300.10">
    <property type="entry name" value="Fumarate reductase/succinate dehydrogenase, transmembrane subunit"/>
    <property type="match status" value="1"/>
</dbReference>
<gene>
    <name evidence="14" type="primary">sdhC</name>
    <name evidence="14" type="ORF">P1J78_16170</name>
</gene>
<dbReference type="PIRSF" id="PIRSF000178">
    <property type="entry name" value="SDH_cyt_b560"/>
    <property type="match status" value="1"/>
</dbReference>
<evidence type="ECO:0000256" key="2">
    <source>
        <dbReference type="ARBA" id="ARBA00004141"/>
    </source>
</evidence>
<dbReference type="SUPFAM" id="SSF81343">
    <property type="entry name" value="Fumarate reductase respiratory complex transmembrane subunits"/>
    <property type="match status" value="1"/>
</dbReference>
<dbReference type="GO" id="GO:0009055">
    <property type="term" value="F:electron transfer activity"/>
    <property type="evidence" value="ECO:0007669"/>
    <property type="project" value="InterPro"/>
</dbReference>
<dbReference type="PROSITE" id="PS01001">
    <property type="entry name" value="SDH_CYT_2"/>
    <property type="match status" value="1"/>
</dbReference>
<comment type="similarity">
    <text evidence="3">Belongs to the cytochrome b560 family.</text>
</comment>
<comment type="caution">
    <text evidence="14">The sequence shown here is derived from an EMBL/GenBank/DDBJ whole genome shotgun (WGS) entry which is preliminary data.</text>
</comment>
<dbReference type="Proteomes" id="UP001220964">
    <property type="component" value="Unassembled WGS sequence"/>
</dbReference>
<comment type="subcellular location">
    <subcellularLocation>
        <location evidence="2">Membrane</location>
        <topology evidence="2">Multi-pass membrane protein</topology>
    </subcellularLocation>
</comment>
<accession>A0AAE3NUE9</accession>
<feature type="binding site" description="axial binding residue" evidence="12">
    <location>
        <position position="86"/>
    </location>
    <ligand>
        <name>heme</name>
        <dbReference type="ChEBI" id="CHEBI:30413"/>
        <note>ligand shared with second transmembrane subunit</note>
    </ligand>
    <ligandPart>
        <name>Fe</name>
        <dbReference type="ChEBI" id="CHEBI:18248"/>
    </ligandPart>
</feature>
<comment type="function">
    <text evidence="1">Membrane-anchoring subunit of succinate dehydrogenase (SDH).</text>
</comment>
<evidence type="ECO:0000256" key="8">
    <source>
        <dbReference type="ARBA" id="ARBA00022989"/>
    </source>
</evidence>
<sequence length="129" mass="14320">MAQGKPVERPLSPFMLGQYYRLQMTSVSSILTRITGNALIVSAFLVVWWLVAAASGPDYFEPVNAFMTSWFGDLIFALSVLGVWYHYLAGLRHFLWDAGHGLQIETAEKLGWVCVIGSVVLTVITLIIV</sequence>
<dbReference type="GO" id="GO:0016020">
    <property type="term" value="C:membrane"/>
    <property type="evidence" value="ECO:0007669"/>
    <property type="project" value="UniProtKB-SubCell"/>
</dbReference>
<keyword evidence="9 12" id="KW-0408">Iron</keyword>
<proteinExistence type="inferred from homology"/>
<feature type="transmembrane region" description="Helical" evidence="13">
    <location>
        <begin position="70"/>
        <end position="89"/>
    </location>
</feature>
<feature type="transmembrane region" description="Helical" evidence="13">
    <location>
        <begin position="110"/>
        <end position="128"/>
    </location>
</feature>
<evidence type="ECO:0000256" key="10">
    <source>
        <dbReference type="ARBA" id="ARBA00023136"/>
    </source>
</evidence>
<protein>
    <recommendedName>
        <fullName evidence="4">Succinate dehydrogenase cytochrome b556 subunit</fullName>
    </recommendedName>
</protein>
<evidence type="ECO:0000313" key="14">
    <source>
        <dbReference type="EMBL" id="MDF0602277.1"/>
    </source>
</evidence>
<dbReference type="Pfam" id="PF01127">
    <property type="entry name" value="Sdh_cyt"/>
    <property type="match status" value="1"/>
</dbReference>
<name>A0AAE3NUE9_9RHOB</name>
<evidence type="ECO:0000256" key="12">
    <source>
        <dbReference type="PIRSR" id="PIRSR000178-1"/>
    </source>
</evidence>
<keyword evidence="8 13" id="KW-1133">Transmembrane helix</keyword>
<dbReference type="GO" id="GO:0006099">
    <property type="term" value="P:tricarboxylic acid cycle"/>
    <property type="evidence" value="ECO:0007669"/>
    <property type="project" value="InterPro"/>
</dbReference>